<organism evidence="3 4">
    <name type="scientific">Elysia chlorotica</name>
    <name type="common">Eastern emerald elysia</name>
    <name type="synonym">Sea slug</name>
    <dbReference type="NCBI Taxonomy" id="188477"/>
    <lineage>
        <taxon>Eukaryota</taxon>
        <taxon>Metazoa</taxon>
        <taxon>Spiralia</taxon>
        <taxon>Lophotrochozoa</taxon>
        <taxon>Mollusca</taxon>
        <taxon>Gastropoda</taxon>
        <taxon>Heterobranchia</taxon>
        <taxon>Euthyneura</taxon>
        <taxon>Panpulmonata</taxon>
        <taxon>Sacoglossa</taxon>
        <taxon>Placobranchoidea</taxon>
        <taxon>Plakobranchidae</taxon>
        <taxon>Elysia</taxon>
    </lineage>
</organism>
<evidence type="ECO:0000256" key="1">
    <source>
        <dbReference type="SAM" id="Coils"/>
    </source>
</evidence>
<feature type="compositionally biased region" description="Basic and acidic residues" evidence="2">
    <location>
        <begin position="94"/>
        <end position="105"/>
    </location>
</feature>
<reference evidence="3 4" key="1">
    <citation type="submission" date="2019-01" db="EMBL/GenBank/DDBJ databases">
        <title>A draft genome assembly of the solar-powered sea slug Elysia chlorotica.</title>
        <authorList>
            <person name="Cai H."/>
            <person name="Li Q."/>
            <person name="Fang X."/>
            <person name="Li J."/>
            <person name="Curtis N.E."/>
            <person name="Altenburger A."/>
            <person name="Shibata T."/>
            <person name="Feng M."/>
            <person name="Maeda T."/>
            <person name="Schwartz J.A."/>
            <person name="Shigenobu S."/>
            <person name="Lundholm N."/>
            <person name="Nishiyama T."/>
            <person name="Yang H."/>
            <person name="Hasebe M."/>
            <person name="Li S."/>
            <person name="Pierce S.K."/>
            <person name="Wang J."/>
        </authorList>
    </citation>
    <scope>NUCLEOTIDE SEQUENCE [LARGE SCALE GENOMIC DNA]</scope>
    <source>
        <strain evidence="3">EC2010</strain>
        <tissue evidence="3">Whole organism of an adult</tissue>
    </source>
</reference>
<evidence type="ECO:0000256" key="2">
    <source>
        <dbReference type="SAM" id="MobiDB-lite"/>
    </source>
</evidence>
<comment type="caution">
    <text evidence="3">The sequence shown here is derived from an EMBL/GenBank/DDBJ whole genome shotgun (WGS) entry which is preliminary data.</text>
</comment>
<feature type="region of interest" description="Disordered" evidence="2">
    <location>
        <begin position="1"/>
        <end position="105"/>
    </location>
</feature>
<dbReference type="AlphaFoldDB" id="A0A3S0ZYL9"/>
<dbReference type="OrthoDB" id="6161632at2759"/>
<evidence type="ECO:0000313" key="3">
    <source>
        <dbReference type="EMBL" id="RUS89309.1"/>
    </source>
</evidence>
<feature type="compositionally biased region" description="Polar residues" evidence="2">
    <location>
        <begin position="11"/>
        <end position="30"/>
    </location>
</feature>
<evidence type="ECO:0000313" key="4">
    <source>
        <dbReference type="Proteomes" id="UP000271974"/>
    </source>
</evidence>
<dbReference type="PANTHER" id="PTHR10773:SF19">
    <property type="match status" value="1"/>
</dbReference>
<keyword evidence="1" id="KW-0175">Coiled coil</keyword>
<feature type="region of interest" description="Disordered" evidence="2">
    <location>
        <begin position="165"/>
        <end position="206"/>
    </location>
</feature>
<dbReference type="EMBL" id="RQTK01000059">
    <property type="protein sequence ID" value="RUS89309.1"/>
    <property type="molecule type" value="Genomic_DNA"/>
</dbReference>
<accession>A0A3S0ZYL9</accession>
<keyword evidence="4" id="KW-1185">Reference proteome</keyword>
<dbReference type="Proteomes" id="UP000271974">
    <property type="component" value="Unassembled WGS sequence"/>
</dbReference>
<dbReference type="PANTHER" id="PTHR10773">
    <property type="entry name" value="DNA-DIRECTED RNA POLYMERASES I, II, AND III SUBUNIT RPABC2"/>
    <property type="match status" value="1"/>
</dbReference>
<feature type="coiled-coil region" evidence="1">
    <location>
        <begin position="300"/>
        <end position="329"/>
    </location>
</feature>
<name>A0A3S0ZYL9_ELYCH</name>
<protein>
    <submittedName>
        <fullName evidence="3">Uncharacterized protein</fullName>
    </submittedName>
</protein>
<sequence length="606" mass="70053">MADGPTKQRRSFLTASQVLSEIENSPTNTDLADEDAEPVSDARDPDFECPSAEESLTEEDNPDPTPQMKRKRRKTKNPAEWKQNIPRDKRLKGLAHESRRGLEREGRALGPKCESNYCVKSKFRDCNKIEDLQRERIFSDFWSLGSWEERKRIINALTTVSEKKQSQGIEKKLIDPPVWRNKEQGQDENRSLEHPEKPTHSSKKLSDSEVAFLKTWLGNVPVVESHYCRQRDTYKDKKFLEPGTKVIDLHRLYVEDANGKDVRAVGYTYFKQMFADLGFSIFRPRKDQCDDCIAAKQGNIDQATHQIHLAAKDKARAEKENDKKRAEGDESVSVWTQDAQAVLLCPSTKASALYYRCKLQIHNFTTYNLVDKEGHCYLWDETNGGLKSEVFTHMIYDHYKEFLSRNPQIKELVLWSDGAMYQNKNATLANALLQLSMETGVFIYQKYLVVGHTQMECDSMHSTIERNIKGDIYTPRDYVVVMENARQSPKYIVHQMHFSNFYKMSKARFSSIRPGKKTGDPTVNQLSHLKYNPKGEVQYKLFRSAPDAEWADLPTRVSPLGVDEIQWQQLYENRLPITKKKYDDLQAMKKVMPVEAGLFFDSLPFE</sequence>
<proteinExistence type="predicted"/>
<gene>
    <name evidence="3" type="ORF">EGW08_002916</name>
</gene>